<dbReference type="RefSeq" id="WP_129187462.1">
    <property type="nucleotide sequence ID" value="NZ_CP035493.1"/>
</dbReference>
<organism evidence="1 2">
    <name type="scientific">Xylanimonas protaetiae</name>
    <dbReference type="NCBI Taxonomy" id="2509457"/>
    <lineage>
        <taxon>Bacteria</taxon>
        <taxon>Bacillati</taxon>
        <taxon>Actinomycetota</taxon>
        <taxon>Actinomycetes</taxon>
        <taxon>Micrococcales</taxon>
        <taxon>Promicromonosporaceae</taxon>
        <taxon>Xylanimonas</taxon>
    </lineage>
</organism>
<proteinExistence type="predicted"/>
<protein>
    <recommendedName>
        <fullName evidence="3">WXG100 family type VII secretion target</fullName>
    </recommendedName>
</protein>
<reference evidence="1 2" key="1">
    <citation type="submission" date="2019-01" db="EMBL/GenBank/DDBJ databases">
        <title>Genome sequencing of strain FW10M-9.</title>
        <authorList>
            <person name="Heo J."/>
            <person name="Kim S.-J."/>
            <person name="Kim J.-S."/>
            <person name="Hong S.-B."/>
            <person name="Kwon S.-W."/>
        </authorList>
    </citation>
    <scope>NUCLEOTIDE SEQUENCE [LARGE SCALE GENOMIC DNA]</scope>
    <source>
        <strain evidence="1 2">FW10M-9</strain>
    </source>
</reference>
<dbReference type="Proteomes" id="UP000292118">
    <property type="component" value="Chromosome"/>
</dbReference>
<dbReference type="SUPFAM" id="SSF140453">
    <property type="entry name" value="EsxAB dimer-like"/>
    <property type="match status" value="1"/>
</dbReference>
<sequence length="88" mass="9836">MSNKLGMITTEVRALARSLQTDADELTTISQKITQQLHGVFWKGADAERFRGEWEQTHRAALKQVAAALQDFGHLAKTNADDQDKTSH</sequence>
<dbReference type="KEGG" id="xya:ET471_07870"/>
<keyword evidence="2" id="KW-1185">Reference proteome</keyword>
<dbReference type="Gene3D" id="1.10.287.1060">
    <property type="entry name" value="ESAT-6-like"/>
    <property type="match status" value="1"/>
</dbReference>
<dbReference type="AlphaFoldDB" id="A0A4P6F9C6"/>
<name>A0A4P6F9C6_9MICO</name>
<evidence type="ECO:0008006" key="3">
    <source>
        <dbReference type="Google" id="ProtNLM"/>
    </source>
</evidence>
<evidence type="ECO:0000313" key="1">
    <source>
        <dbReference type="EMBL" id="QAY69957.1"/>
    </source>
</evidence>
<gene>
    <name evidence="1" type="ORF">ET471_07870</name>
</gene>
<dbReference type="OrthoDB" id="5244663at2"/>
<accession>A0A4P6F9C6</accession>
<dbReference type="EMBL" id="CP035493">
    <property type="protein sequence ID" value="QAY69957.1"/>
    <property type="molecule type" value="Genomic_DNA"/>
</dbReference>
<dbReference type="InterPro" id="IPR036689">
    <property type="entry name" value="ESAT-6-like_sf"/>
</dbReference>
<evidence type="ECO:0000313" key="2">
    <source>
        <dbReference type="Proteomes" id="UP000292118"/>
    </source>
</evidence>